<keyword evidence="2" id="KW-1185">Reference proteome</keyword>
<protein>
    <submittedName>
        <fullName evidence="1">Uncharacterized protein</fullName>
    </submittedName>
</protein>
<dbReference type="GeneID" id="87961693"/>
<accession>A0ABR0HTU0</accession>
<comment type="caution">
    <text evidence="1">The sequence shown here is derived from an EMBL/GenBank/DDBJ whole genome shotgun (WGS) entry which is preliminary data.</text>
</comment>
<organism evidence="1 2">
    <name type="scientific">Podospora pseudoanserina</name>
    <dbReference type="NCBI Taxonomy" id="2609844"/>
    <lineage>
        <taxon>Eukaryota</taxon>
        <taxon>Fungi</taxon>
        <taxon>Dikarya</taxon>
        <taxon>Ascomycota</taxon>
        <taxon>Pezizomycotina</taxon>
        <taxon>Sordariomycetes</taxon>
        <taxon>Sordariomycetidae</taxon>
        <taxon>Sordariales</taxon>
        <taxon>Podosporaceae</taxon>
        <taxon>Podospora</taxon>
    </lineage>
</organism>
<name>A0ABR0HTU0_9PEZI</name>
<reference evidence="1 2" key="1">
    <citation type="journal article" date="2023" name="bioRxiv">
        <title>High-quality genome assemblies of four members of thePodospora anserinaspecies complex.</title>
        <authorList>
            <person name="Ament-Velasquez S.L."/>
            <person name="Vogan A.A."/>
            <person name="Wallerman O."/>
            <person name="Hartmann F."/>
            <person name="Gautier V."/>
            <person name="Silar P."/>
            <person name="Giraud T."/>
            <person name="Johannesson H."/>
        </authorList>
    </citation>
    <scope>NUCLEOTIDE SEQUENCE [LARGE SCALE GENOMIC DNA]</scope>
    <source>
        <strain evidence="1 2">CBS 124.78</strain>
    </source>
</reference>
<sequence length="151" mass="16794">MRGKSNGLSGDLTLRVTIRKRRMYRSYCAQLVKSVAGNSMISAQREVERCGQGQRKVEVSRPRNPGFVVYSRAGGDFLKGEEKPRDKSRLARTRSITTRRTVNLRGAQEKRRFLVFLSSPVAAQVTEAGRTLSQDNRFALKALAGCTCAAL</sequence>
<proteinExistence type="predicted"/>
<dbReference type="RefSeq" id="XP_062797618.1">
    <property type="nucleotide sequence ID" value="XM_062940952.1"/>
</dbReference>
<evidence type="ECO:0000313" key="1">
    <source>
        <dbReference type="EMBL" id="KAK4671322.1"/>
    </source>
</evidence>
<gene>
    <name evidence="1" type="ORF">QC764_0094060</name>
</gene>
<dbReference type="Proteomes" id="UP001323617">
    <property type="component" value="Unassembled WGS sequence"/>
</dbReference>
<dbReference type="EMBL" id="JAFFHC010000006">
    <property type="protein sequence ID" value="KAK4671322.1"/>
    <property type="molecule type" value="Genomic_DNA"/>
</dbReference>
<evidence type="ECO:0000313" key="2">
    <source>
        <dbReference type="Proteomes" id="UP001323617"/>
    </source>
</evidence>